<keyword evidence="3 12" id="KW-0554">One-carbon metabolism</keyword>
<dbReference type="InterPro" id="IPR020867">
    <property type="entry name" value="THF_DH/CycHdrlase_CS"/>
</dbReference>
<name>G7Q6N8_9BACT</name>
<dbReference type="HAMAP" id="MF_01576">
    <property type="entry name" value="THF_DHG_CYH"/>
    <property type="match status" value="1"/>
</dbReference>
<feature type="domain" description="Tetrahydrofolate dehydrogenase/cyclohydrolase NAD(P)-binding" evidence="14">
    <location>
        <begin position="138"/>
        <end position="282"/>
    </location>
</feature>
<comment type="subunit">
    <text evidence="2 12">Homodimer.</text>
</comment>
<evidence type="ECO:0000259" key="13">
    <source>
        <dbReference type="Pfam" id="PF00763"/>
    </source>
</evidence>
<dbReference type="FunFam" id="3.40.50.10860:FF:000005">
    <property type="entry name" value="C-1-tetrahydrofolate synthase, cytoplasmic, putative"/>
    <property type="match status" value="1"/>
</dbReference>
<accession>G7Q6N8</accession>
<dbReference type="UniPathway" id="UPA00193"/>
<keyword evidence="5 12" id="KW-0658">Purine biosynthesis</keyword>
<dbReference type="SUPFAM" id="SSF53223">
    <property type="entry name" value="Aminoacid dehydrogenase-like, N-terminal domain"/>
    <property type="match status" value="1"/>
</dbReference>
<dbReference type="GO" id="GO:0006164">
    <property type="term" value="P:purine nucleotide biosynthetic process"/>
    <property type="evidence" value="ECO:0007669"/>
    <property type="project" value="UniProtKB-KW"/>
</dbReference>
<dbReference type="eggNOG" id="COG0190">
    <property type="taxonomic scope" value="Bacteria"/>
</dbReference>
<dbReference type="InterPro" id="IPR020630">
    <property type="entry name" value="THF_DH/CycHdrlase_cat_dom"/>
</dbReference>
<comment type="similarity">
    <text evidence="12">Belongs to the tetrahydrofolate dehydrogenase/cyclohydrolase family.</text>
</comment>
<evidence type="ECO:0000259" key="14">
    <source>
        <dbReference type="Pfam" id="PF02882"/>
    </source>
</evidence>
<dbReference type="GO" id="GO:0004488">
    <property type="term" value="F:methylenetetrahydrofolate dehydrogenase (NADP+) activity"/>
    <property type="evidence" value="ECO:0007669"/>
    <property type="project" value="UniProtKB-UniRule"/>
</dbReference>
<dbReference type="Pfam" id="PF00763">
    <property type="entry name" value="THF_DHG_CYH"/>
    <property type="match status" value="1"/>
</dbReference>
<evidence type="ECO:0000256" key="7">
    <source>
        <dbReference type="ARBA" id="ARBA00022857"/>
    </source>
</evidence>
<dbReference type="Proteomes" id="UP000004662">
    <property type="component" value="Chromosome"/>
</dbReference>
<dbReference type="EC" id="3.5.4.9" evidence="12"/>
<dbReference type="PANTHER" id="PTHR48099:SF5">
    <property type="entry name" value="C-1-TETRAHYDROFOLATE SYNTHASE, CYTOPLASMIC"/>
    <property type="match status" value="1"/>
</dbReference>
<keyword evidence="7 12" id="KW-0521">NADP</keyword>
<dbReference type="InterPro" id="IPR036291">
    <property type="entry name" value="NAD(P)-bd_dom_sf"/>
</dbReference>
<comment type="catalytic activity">
    <reaction evidence="12">
        <text>(6R)-5,10-methylene-5,6,7,8-tetrahydrofolate + NADP(+) = (6R)-5,10-methenyltetrahydrofolate + NADPH</text>
        <dbReference type="Rhea" id="RHEA:22812"/>
        <dbReference type="ChEBI" id="CHEBI:15636"/>
        <dbReference type="ChEBI" id="CHEBI:57455"/>
        <dbReference type="ChEBI" id="CHEBI:57783"/>
        <dbReference type="ChEBI" id="CHEBI:58349"/>
        <dbReference type="EC" id="1.5.1.5"/>
    </reaction>
</comment>
<evidence type="ECO:0000256" key="4">
    <source>
        <dbReference type="ARBA" id="ARBA00022605"/>
    </source>
</evidence>
<evidence type="ECO:0000313" key="15">
    <source>
        <dbReference type="EMBL" id="EHJ47973.1"/>
    </source>
</evidence>
<evidence type="ECO:0000256" key="6">
    <source>
        <dbReference type="ARBA" id="ARBA00022801"/>
    </source>
</evidence>
<dbReference type="Gene3D" id="3.40.50.10860">
    <property type="entry name" value="Leucine Dehydrogenase, chain A, domain 1"/>
    <property type="match status" value="1"/>
</dbReference>
<keyword evidence="9 12" id="KW-0368">Histidine biosynthesis</keyword>
<evidence type="ECO:0000256" key="9">
    <source>
        <dbReference type="ARBA" id="ARBA00023102"/>
    </source>
</evidence>
<organism evidence="15 16">
    <name type="scientific">Solidesulfovibrio carbinoliphilus subsp. oakridgensis</name>
    <dbReference type="NCBI Taxonomy" id="694327"/>
    <lineage>
        <taxon>Bacteria</taxon>
        <taxon>Pseudomonadati</taxon>
        <taxon>Thermodesulfobacteriota</taxon>
        <taxon>Desulfovibrionia</taxon>
        <taxon>Desulfovibrionales</taxon>
        <taxon>Desulfovibrionaceae</taxon>
        <taxon>Solidesulfovibrio</taxon>
    </lineage>
</organism>
<comment type="pathway">
    <text evidence="1 12">One-carbon metabolism; tetrahydrofolate interconversion.</text>
</comment>
<keyword evidence="6 12" id="KW-0378">Hydrolase</keyword>
<dbReference type="Pfam" id="PF02882">
    <property type="entry name" value="THF_DHG_CYH_C"/>
    <property type="match status" value="1"/>
</dbReference>
<dbReference type="NCBIfam" id="NF010783">
    <property type="entry name" value="PRK14186.1"/>
    <property type="match status" value="1"/>
</dbReference>
<dbReference type="InterPro" id="IPR046346">
    <property type="entry name" value="Aminoacid_DH-like_N_sf"/>
</dbReference>
<keyword evidence="11 12" id="KW-0511">Multifunctional enzyme</keyword>
<keyword evidence="8 12" id="KW-0560">Oxidoreductase</keyword>
<keyword evidence="16" id="KW-1185">Reference proteome</keyword>
<evidence type="ECO:0000256" key="8">
    <source>
        <dbReference type="ARBA" id="ARBA00023002"/>
    </source>
</evidence>
<dbReference type="AlphaFoldDB" id="G7Q6N8"/>
<evidence type="ECO:0000256" key="2">
    <source>
        <dbReference type="ARBA" id="ARBA00011738"/>
    </source>
</evidence>
<dbReference type="HOGENOM" id="CLU_034045_2_1_7"/>
<dbReference type="GO" id="GO:0009086">
    <property type="term" value="P:methionine biosynthetic process"/>
    <property type="evidence" value="ECO:0007669"/>
    <property type="project" value="UniProtKB-KW"/>
</dbReference>
<dbReference type="InterPro" id="IPR000672">
    <property type="entry name" value="THF_DH/CycHdrlase"/>
</dbReference>
<keyword evidence="10 12" id="KW-0486">Methionine biosynthesis</keyword>
<dbReference type="SUPFAM" id="SSF51735">
    <property type="entry name" value="NAD(P)-binding Rossmann-fold domains"/>
    <property type="match status" value="1"/>
</dbReference>
<proteinExistence type="inferred from homology"/>
<dbReference type="OrthoDB" id="9803580at2"/>
<comment type="caution">
    <text evidence="12">Lacks conserved residue(s) required for the propagation of feature annotation.</text>
</comment>
<dbReference type="RefSeq" id="WP_009181358.1">
    <property type="nucleotide sequence ID" value="NZ_CM001368.1"/>
</dbReference>
<dbReference type="GO" id="GO:0035999">
    <property type="term" value="P:tetrahydrofolate interconversion"/>
    <property type="evidence" value="ECO:0007669"/>
    <property type="project" value="UniProtKB-UniRule"/>
</dbReference>
<feature type="domain" description="Tetrahydrofolate dehydrogenase/cyclohydrolase catalytic" evidence="13">
    <location>
        <begin position="4"/>
        <end position="119"/>
    </location>
</feature>
<keyword evidence="4 12" id="KW-0028">Amino-acid biosynthesis</keyword>
<dbReference type="GO" id="GO:0005829">
    <property type="term" value="C:cytosol"/>
    <property type="evidence" value="ECO:0007669"/>
    <property type="project" value="TreeGrafter"/>
</dbReference>
<comment type="catalytic activity">
    <reaction evidence="12">
        <text>(6R)-5,10-methenyltetrahydrofolate + H2O = (6R)-10-formyltetrahydrofolate + H(+)</text>
        <dbReference type="Rhea" id="RHEA:23700"/>
        <dbReference type="ChEBI" id="CHEBI:15377"/>
        <dbReference type="ChEBI" id="CHEBI:15378"/>
        <dbReference type="ChEBI" id="CHEBI:57455"/>
        <dbReference type="ChEBI" id="CHEBI:195366"/>
        <dbReference type="EC" id="3.5.4.9"/>
    </reaction>
</comment>
<evidence type="ECO:0000313" key="16">
    <source>
        <dbReference type="Proteomes" id="UP000004662"/>
    </source>
</evidence>
<gene>
    <name evidence="12" type="primary">folD</name>
    <name evidence="15" type="ORF">DFW101_1967</name>
</gene>
<feature type="binding site" evidence="12">
    <location>
        <begin position="164"/>
        <end position="166"/>
    </location>
    <ligand>
        <name>NADP(+)</name>
        <dbReference type="ChEBI" id="CHEBI:58349"/>
    </ligand>
</feature>
<comment type="function">
    <text evidence="12">Catalyzes the oxidation of 5,10-methylenetetrahydrofolate to 5,10-methenyltetrahydrofolate and then the hydrolysis of 5,10-methenyltetrahydrofolate to 10-formyltetrahydrofolate.</text>
</comment>
<sequence>MLLIDGKKVAAELRARAKNDVDAIAREYGRPPHLAVVLVGDDPASQIYVRYKEKACEEVGIVSRMWRLDAGTSQCQLEKLITELSGSEDIDGILLQLPLPRGLDANRCLALVDPKKDVDGFHPENVGRLSIGMPSLKPCTPYGVMKLLEYYGLSPAGKRAVVVGRSNIVGKPMAMLLAAQNPFGNATVTICHSRTQDLAEICRQADLIVPAIGKPRLITRDMVKPGAVIVDVGMNRLPDGTLCGDVDFEGVKDVVSAITPVPGGVGPMTIATLMSNTVEAYRWRLEKPACPREEPLRG</sequence>
<dbReference type="InterPro" id="IPR020631">
    <property type="entry name" value="THF_DH/CycHdrlase_NAD-bd_dom"/>
</dbReference>
<evidence type="ECO:0000256" key="11">
    <source>
        <dbReference type="ARBA" id="ARBA00023268"/>
    </source>
</evidence>
<dbReference type="PANTHER" id="PTHR48099">
    <property type="entry name" value="C-1-TETRAHYDROFOLATE SYNTHASE, CYTOPLASMIC-RELATED"/>
    <property type="match status" value="1"/>
</dbReference>
<dbReference type="PROSITE" id="PS00767">
    <property type="entry name" value="THF_DHG_CYH_2"/>
    <property type="match status" value="1"/>
</dbReference>
<dbReference type="CDD" id="cd01080">
    <property type="entry name" value="NAD_bind_m-THF_DH_Cyclohyd"/>
    <property type="match status" value="1"/>
</dbReference>
<evidence type="ECO:0000256" key="5">
    <source>
        <dbReference type="ARBA" id="ARBA00022755"/>
    </source>
</evidence>
<dbReference type="GO" id="GO:0000105">
    <property type="term" value="P:L-histidine biosynthetic process"/>
    <property type="evidence" value="ECO:0007669"/>
    <property type="project" value="UniProtKB-KW"/>
</dbReference>
<dbReference type="FunFam" id="3.40.50.720:FF:000094">
    <property type="entry name" value="Bifunctional protein FolD"/>
    <property type="match status" value="1"/>
</dbReference>
<protein>
    <recommendedName>
        <fullName evidence="12">Bifunctional protein FolD</fullName>
    </recommendedName>
    <domain>
        <recommendedName>
            <fullName evidence="12">Methylenetetrahydrofolate dehydrogenase</fullName>
            <ecNumber evidence="12">1.5.1.5</ecNumber>
        </recommendedName>
    </domain>
    <domain>
        <recommendedName>
            <fullName evidence="12">Methenyltetrahydrofolate cyclohydrolase</fullName>
            <ecNumber evidence="12">3.5.4.9</ecNumber>
        </recommendedName>
    </domain>
</protein>
<evidence type="ECO:0000256" key="10">
    <source>
        <dbReference type="ARBA" id="ARBA00023167"/>
    </source>
</evidence>
<dbReference type="Gene3D" id="3.40.50.720">
    <property type="entry name" value="NAD(P)-binding Rossmann-like Domain"/>
    <property type="match status" value="1"/>
</dbReference>
<dbReference type="NCBIfam" id="NF008058">
    <property type="entry name" value="PRK10792.1"/>
    <property type="match status" value="1"/>
</dbReference>
<evidence type="ECO:0000256" key="1">
    <source>
        <dbReference type="ARBA" id="ARBA00004777"/>
    </source>
</evidence>
<dbReference type="NCBIfam" id="NF010781">
    <property type="entry name" value="PRK14184.1"/>
    <property type="match status" value="1"/>
</dbReference>
<reference evidence="16" key="1">
    <citation type="journal article" date="2015" name="Genome Announc.">
        <title>High-Quality Draft Genome Sequence of Desulfovibrio carbinoliphilus FW-101-2B, an Organic Acid-Oxidizing Sulfate-Reducing Bacterium Isolated from Uranium(VI)-Contaminated Groundwater.</title>
        <authorList>
            <person name="Ramsay B.D."/>
            <person name="Hwang C."/>
            <person name="Woo H.L."/>
            <person name="Carroll S.L."/>
            <person name="Lucas S."/>
            <person name="Han J."/>
            <person name="Lapidus A.L."/>
            <person name="Cheng J.F."/>
            <person name="Goodwin L.A."/>
            <person name="Pitluck S."/>
            <person name="Peters L."/>
            <person name="Chertkov O."/>
            <person name="Held B."/>
            <person name="Detter J.C."/>
            <person name="Han C.S."/>
            <person name="Tapia R."/>
            <person name="Land M.L."/>
            <person name="Hauser L.J."/>
            <person name="Kyrpides N.C."/>
            <person name="Ivanova N.N."/>
            <person name="Mikhailova N."/>
            <person name="Pagani I."/>
            <person name="Woyke T."/>
            <person name="Arkin A.P."/>
            <person name="Dehal P."/>
            <person name="Chivian D."/>
            <person name="Criddle C.S."/>
            <person name="Wu W."/>
            <person name="Chakraborty R."/>
            <person name="Hazen T.C."/>
            <person name="Fields M.W."/>
        </authorList>
    </citation>
    <scope>NUCLEOTIDE SEQUENCE [LARGE SCALE GENOMIC DNA]</scope>
    <source>
        <strain evidence="16">FW-101-2B</strain>
    </source>
</reference>
<dbReference type="EMBL" id="CM001368">
    <property type="protein sequence ID" value="EHJ47973.1"/>
    <property type="molecule type" value="Genomic_DNA"/>
</dbReference>
<evidence type="ECO:0000256" key="12">
    <source>
        <dbReference type="HAMAP-Rule" id="MF_01576"/>
    </source>
</evidence>
<dbReference type="STRING" id="694327.DFW101_1967"/>
<dbReference type="PRINTS" id="PR00085">
    <property type="entry name" value="THFDHDRGNASE"/>
</dbReference>
<evidence type="ECO:0000256" key="3">
    <source>
        <dbReference type="ARBA" id="ARBA00022563"/>
    </source>
</evidence>
<dbReference type="EC" id="1.5.1.5" evidence="12"/>
<dbReference type="GO" id="GO:0004477">
    <property type="term" value="F:methenyltetrahydrofolate cyclohydrolase activity"/>
    <property type="evidence" value="ECO:0007669"/>
    <property type="project" value="UniProtKB-UniRule"/>
</dbReference>